<protein>
    <submittedName>
        <fullName evidence="2">Uncharacterized protein</fullName>
    </submittedName>
</protein>
<evidence type="ECO:0000313" key="2">
    <source>
        <dbReference type="WBParaSite" id="PSU_v2.g15529.t1"/>
    </source>
</evidence>
<organism evidence="1 2">
    <name type="scientific">Panagrolaimus superbus</name>
    <dbReference type="NCBI Taxonomy" id="310955"/>
    <lineage>
        <taxon>Eukaryota</taxon>
        <taxon>Metazoa</taxon>
        <taxon>Ecdysozoa</taxon>
        <taxon>Nematoda</taxon>
        <taxon>Chromadorea</taxon>
        <taxon>Rhabditida</taxon>
        <taxon>Tylenchina</taxon>
        <taxon>Panagrolaimomorpha</taxon>
        <taxon>Panagrolaimoidea</taxon>
        <taxon>Panagrolaimidae</taxon>
        <taxon>Panagrolaimus</taxon>
    </lineage>
</organism>
<dbReference type="Proteomes" id="UP000887577">
    <property type="component" value="Unplaced"/>
</dbReference>
<dbReference type="AlphaFoldDB" id="A0A914Y5Q4"/>
<sequence>MDFMGVANTGKNYSEAVNFYCMGTVPESLKFPLCDCSHITAEYQKEDWQSYINYCRGVETKMRNVSIGLTTKTSILEVNHKKEQKAGSDSSSIYFCEYYETLRR</sequence>
<name>A0A914Y5Q4_9BILA</name>
<evidence type="ECO:0000313" key="1">
    <source>
        <dbReference type="Proteomes" id="UP000887577"/>
    </source>
</evidence>
<accession>A0A914Y5Q4</accession>
<keyword evidence="1" id="KW-1185">Reference proteome</keyword>
<reference evidence="2" key="1">
    <citation type="submission" date="2022-11" db="UniProtKB">
        <authorList>
            <consortium name="WormBaseParasite"/>
        </authorList>
    </citation>
    <scope>IDENTIFICATION</scope>
</reference>
<dbReference type="WBParaSite" id="PSU_v2.g15529.t1">
    <property type="protein sequence ID" value="PSU_v2.g15529.t1"/>
    <property type="gene ID" value="PSU_v2.g15529"/>
</dbReference>
<proteinExistence type="predicted"/>